<feature type="transmembrane region" description="Helical" evidence="9">
    <location>
        <begin position="118"/>
        <end position="136"/>
    </location>
</feature>
<proteinExistence type="inferred from homology"/>
<keyword evidence="7 9" id="KW-0472">Membrane</keyword>
<dbReference type="PANTHER" id="PTHR21716:SF53">
    <property type="entry name" value="PERMEASE PERM-RELATED"/>
    <property type="match status" value="1"/>
</dbReference>
<dbReference type="GO" id="GO:0005886">
    <property type="term" value="C:plasma membrane"/>
    <property type="evidence" value="ECO:0007669"/>
    <property type="project" value="UniProtKB-SubCell"/>
</dbReference>
<sequence length="425" mass="44152">MDGEQPAVHGQRRTGGNDEPDAAPGRAGTATDPGGRRPPSTGHPTDDDLTDGGTTDDATGPTPAKAPAPVQPVTAGAGQFGQPGRPLRLSPFLVGLTGGLGVLLAYALFLAVRNAGSVLVLVFIALFLAIGLHPAVVRLRSWGLPRGLAVAAVTLTLLAIITGAVFALVPPIASQTGQLIEQVPDYVTQLRRNDTVNDLIVQYDLAGRINSAATTENITRALGGVFGAAGFIFGTLFNIVTVIVLTIYFMATFDRLRDLGYGLVPATRRDRVRLIGDAILAKVGAYMVGALAIALLAGVSTFVFAIVVGLAYPFALAVVVAICDLIPQIGATIGAVVISLVGFAADVPTGIACAVFFLIYQQVENYLVYPRVMRRSVQVNDVAAIVAALLGVALFGVIGALVAIPAVAAIQLVLREVVLPRQQQR</sequence>
<dbReference type="Pfam" id="PF01594">
    <property type="entry name" value="AI-2E_transport"/>
    <property type="match status" value="1"/>
</dbReference>
<organism evidence="10 11">
    <name type="scientific">Plantactinospora soyae</name>
    <dbReference type="NCBI Taxonomy" id="1544732"/>
    <lineage>
        <taxon>Bacteria</taxon>
        <taxon>Bacillati</taxon>
        <taxon>Actinomycetota</taxon>
        <taxon>Actinomycetes</taxon>
        <taxon>Micromonosporales</taxon>
        <taxon>Micromonosporaceae</taxon>
        <taxon>Plantactinospora</taxon>
    </lineage>
</organism>
<evidence type="ECO:0000256" key="9">
    <source>
        <dbReference type="SAM" id="Phobius"/>
    </source>
</evidence>
<comment type="similarity">
    <text evidence="2">Belongs to the autoinducer-2 exporter (AI-2E) (TC 2.A.86) family.</text>
</comment>
<reference evidence="10" key="1">
    <citation type="submission" date="2020-10" db="EMBL/GenBank/DDBJ databases">
        <title>Sequencing the genomes of 1000 actinobacteria strains.</title>
        <authorList>
            <person name="Klenk H.-P."/>
        </authorList>
    </citation>
    <scope>NUCLEOTIDE SEQUENCE</scope>
    <source>
        <strain evidence="10">DSM 46832</strain>
    </source>
</reference>
<evidence type="ECO:0000256" key="1">
    <source>
        <dbReference type="ARBA" id="ARBA00004651"/>
    </source>
</evidence>
<feature type="region of interest" description="Disordered" evidence="8">
    <location>
        <begin position="1"/>
        <end position="82"/>
    </location>
</feature>
<comment type="caution">
    <text evidence="10">The sequence shown here is derived from an EMBL/GenBank/DDBJ whole genome shotgun (WGS) entry which is preliminary data.</text>
</comment>
<evidence type="ECO:0000256" key="4">
    <source>
        <dbReference type="ARBA" id="ARBA00022475"/>
    </source>
</evidence>
<feature type="transmembrane region" description="Helical" evidence="9">
    <location>
        <begin position="225"/>
        <end position="253"/>
    </location>
</feature>
<protein>
    <submittedName>
        <fullName evidence="10">PurR-regulated permease PerM</fullName>
    </submittedName>
</protein>
<name>A0A927M114_9ACTN</name>
<gene>
    <name evidence="10" type="ORF">H4W31_000354</name>
</gene>
<dbReference type="EMBL" id="JADBEB010000001">
    <property type="protein sequence ID" value="MBE1484716.1"/>
    <property type="molecule type" value="Genomic_DNA"/>
</dbReference>
<feature type="transmembrane region" description="Helical" evidence="9">
    <location>
        <begin position="383"/>
        <end position="414"/>
    </location>
</feature>
<keyword evidence="4" id="KW-1003">Cell membrane</keyword>
<keyword evidence="5 9" id="KW-0812">Transmembrane</keyword>
<keyword evidence="11" id="KW-1185">Reference proteome</keyword>
<evidence type="ECO:0000256" key="2">
    <source>
        <dbReference type="ARBA" id="ARBA00009773"/>
    </source>
</evidence>
<feature type="transmembrane region" description="Helical" evidence="9">
    <location>
        <begin position="148"/>
        <end position="169"/>
    </location>
</feature>
<keyword evidence="6 9" id="KW-1133">Transmembrane helix</keyword>
<evidence type="ECO:0000256" key="3">
    <source>
        <dbReference type="ARBA" id="ARBA00022448"/>
    </source>
</evidence>
<dbReference type="AlphaFoldDB" id="A0A927M114"/>
<evidence type="ECO:0000256" key="8">
    <source>
        <dbReference type="SAM" id="MobiDB-lite"/>
    </source>
</evidence>
<evidence type="ECO:0000256" key="6">
    <source>
        <dbReference type="ARBA" id="ARBA00022989"/>
    </source>
</evidence>
<feature type="compositionally biased region" description="Low complexity" evidence="8">
    <location>
        <begin position="51"/>
        <end position="63"/>
    </location>
</feature>
<keyword evidence="3" id="KW-0813">Transport</keyword>
<dbReference type="InterPro" id="IPR002549">
    <property type="entry name" value="AI-2E-like"/>
</dbReference>
<accession>A0A927M114</accession>
<dbReference type="PANTHER" id="PTHR21716">
    <property type="entry name" value="TRANSMEMBRANE PROTEIN"/>
    <property type="match status" value="1"/>
</dbReference>
<dbReference type="Proteomes" id="UP000649753">
    <property type="component" value="Unassembled WGS sequence"/>
</dbReference>
<evidence type="ECO:0000313" key="11">
    <source>
        <dbReference type="Proteomes" id="UP000649753"/>
    </source>
</evidence>
<evidence type="ECO:0000256" key="7">
    <source>
        <dbReference type="ARBA" id="ARBA00023136"/>
    </source>
</evidence>
<feature type="transmembrane region" description="Helical" evidence="9">
    <location>
        <begin position="92"/>
        <end position="112"/>
    </location>
</feature>
<comment type="subcellular location">
    <subcellularLocation>
        <location evidence="1">Cell membrane</location>
        <topology evidence="1">Multi-pass membrane protein</topology>
    </subcellularLocation>
</comment>
<evidence type="ECO:0000256" key="5">
    <source>
        <dbReference type="ARBA" id="ARBA00022692"/>
    </source>
</evidence>
<dbReference type="GO" id="GO:0055085">
    <property type="term" value="P:transmembrane transport"/>
    <property type="evidence" value="ECO:0007669"/>
    <property type="project" value="TreeGrafter"/>
</dbReference>
<evidence type="ECO:0000313" key="10">
    <source>
        <dbReference type="EMBL" id="MBE1484716.1"/>
    </source>
</evidence>
<feature type="transmembrane region" description="Helical" evidence="9">
    <location>
        <begin position="335"/>
        <end position="363"/>
    </location>
</feature>